<dbReference type="Proteomes" id="UP000026915">
    <property type="component" value="Chromosome 2"/>
</dbReference>
<dbReference type="SUPFAM" id="SSF51735">
    <property type="entry name" value="NAD(P)-binding Rossmann-fold domains"/>
    <property type="match status" value="1"/>
</dbReference>
<evidence type="ECO:0000256" key="1">
    <source>
        <dbReference type="ARBA" id="ARBA00023002"/>
    </source>
</evidence>
<dbReference type="InterPro" id="IPR036291">
    <property type="entry name" value="NAD(P)-bd_dom_sf"/>
</dbReference>
<protein>
    <submittedName>
        <fullName evidence="2">Beta-ketoacyl reductase 1-like protein</fullName>
    </submittedName>
</protein>
<dbReference type="STRING" id="3641.A0A061E6Z6"/>
<dbReference type="Gramene" id="EOY00765">
    <property type="protein sequence ID" value="EOY00765"/>
    <property type="gene ID" value="TCM_010684"/>
</dbReference>
<reference evidence="2 3" key="1">
    <citation type="journal article" date="2013" name="Genome Biol.">
        <title>The genome sequence of the most widely cultivated cacao type and its use to identify candidate genes regulating pod color.</title>
        <authorList>
            <person name="Motamayor J.C."/>
            <person name="Mockaitis K."/>
            <person name="Schmutz J."/>
            <person name="Haiminen N."/>
            <person name="Iii D.L."/>
            <person name="Cornejo O."/>
            <person name="Findley S.D."/>
            <person name="Zheng P."/>
            <person name="Utro F."/>
            <person name="Royaert S."/>
            <person name="Saski C."/>
            <person name="Jenkins J."/>
            <person name="Podicheti R."/>
            <person name="Zhao M."/>
            <person name="Scheffler B.E."/>
            <person name="Stack J.C."/>
            <person name="Feltus F.A."/>
            <person name="Mustiga G.M."/>
            <person name="Amores F."/>
            <person name="Phillips W."/>
            <person name="Marelli J.P."/>
            <person name="May G.D."/>
            <person name="Shapiro H."/>
            <person name="Ma J."/>
            <person name="Bustamante C.D."/>
            <person name="Schnell R.J."/>
            <person name="Main D."/>
            <person name="Gilbert D."/>
            <person name="Parida L."/>
            <person name="Kuhn D.N."/>
        </authorList>
    </citation>
    <scope>NUCLEOTIDE SEQUENCE [LARGE SCALE GENOMIC DNA]</scope>
    <source>
        <strain evidence="3">cv. Matina 1-6</strain>
    </source>
</reference>
<keyword evidence="3" id="KW-1185">Reference proteome</keyword>
<organism evidence="2 3">
    <name type="scientific">Theobroma cacao</name>
    <name type="common">Cacao</name>
    <name type="synonym">Cocoa</name>
    <dbReference type="NCBI Taxonomy" id="3641"/>
    <lineage>
        <taxon>Eukaryota</taxon>
        <taxon>Viridiplantae</taxon>
        <taxon>Streptophyta</taxon>
        <taxon>Embryophyta</taxon>
        <taxon>Tracheophyta</taxon>
        <taxon>Spermatophyta</taxon>
        <taxon>Magnoliopsida</taxon>
        <taxon>eudicotyledons</taxon>
        <taxon>Gunneridae</taxon>
        <taxon>Pentapetalae</taxon>
        <taxon>rosids</taxon>
        <taxon>malvids</taxon>
        <taxon>Malvales</taxon>
        <taxon>Malvaceae</taxon>
        <taxon>Byttnerioideae</taxon>
        <taxon>Theobroma</taxon>
    </lineage>
</organism>
<name>A0A061E6Z6_THECC</name>
<dbReference type="eggNOG" id="ENOG502QSBK">
    <property type="taxonomic scope" value="Eukaryota"/>
</dbReference>
<dbReference type="GO" id="GO:0016491">
    <property type="term" value="F:oxidoreductase activity"/>
    <property type="evidence" value="ECO:0007669"/>
    <property type="project" value="UniProtKB-KW"/>
</dbReference>
<dbReference type="InParanoid" id="A0A061E6Z6"/>
<dbReference type="PANTHER" id="PTHR43899:SF25">
    <property type="entry name" value="ENOYL-(ACYL CARRIER) REDUCTASE"/>
    <property type="match status" value="1"/>
</dbReference>
<dbReference type="PROSITE" id="PS51257">
    <property type="entry name" value="PROKAR_LIPOPROTEIN"/>
    <property type="match status" value="1"/>
</dbReference>
<sequence>MFLRPPKNLKNYGSWAIVTSCTDGIGKALAFDLASKGLNLALVKQNPLKLEATSNDIGVLINNASSAYLGARFFHKVDLELMESIIKVNIEGATSVTKAVLPHVRFLCLWQLLENNVFHKVQKSHIAKFLQIIRKDLLNLGRKLLQSFALNLGEANIILGIKIIRCDSGLMLTQEHYIERLLKKFGCFNVTFSEQIYIKSQSRSLDCLK</sequence>
<dbReference type="InterPro" id="IPR051019">
    <property type="entry name" value="VLCFA-Steroid_DH"/>
</dbReference>
<dbReference type="Gene3D" id="3.40.50.720">
    <property type="entry name" value="NAD(P)-binding Rossmann-like Domain"/>
    <property type="match status" value="2"/>
</dbReference>
<keyword evidence="1" id="KW-0560">Oxidoreductase</keyword>
<dbReference type="EMBL" id="CM001880">
    <property type="protein sequence ID" value="EOY00765.1"/>
    <property type="molecule type" value="Genomic_DNA"/>
</dbReference>
<dbReference type="PANTHER" id="PTHR43899">
    <property type="entry name" value="RH59310P"/>
    <property type="match status" value="1"/>
</dbReference>
<evidence type="ECO:0000313" key="3">
    <source>
        <dbReference type="Proteomes" id="UP000026915"/>
    </source>
</evidence>
<dbReference type="AlphaFoldDB" id="A0A061E6Z6"/>
<proteinExistence type="predicted"/>
<accession>A0A061E6Z6</accession>
<gene>
    <name evidence="2" type="ORF">TCM_010684</name>
</gene>
<dbReference type="HOGENOM" id="CLU_1317459_0_0_1"/>
<evidence type="ECO:0000313" key="2">
    <source>
        <dbReference type="EMBL" id="EOY00765.1"/>
    </source>
</evidence>